<dbReference type="SUPFAM" id="SSF53098">
    <property type="entry name" value="Ribonuclease H-like"/>
    <property type="match status" value="1"/>
</dbReference>
<dbReference type="AlphaFoldDB" id="A0A2M8LD64"/>
<evidence type="ECO:0008006" key="3">
    <source>
        <dbReference type="Google" id="ProtNLM"/>
    </source>
</evidence>
<dbReference type="Proteomes" id="UP000228700">
    <property type="component" value="Unassembled WGS sequence"/>
</dbReference>
<dbReference type="InterPro" id="IPR005227">
    <property type="entry name" value="YqgF"/>
</dbReference>
<organism evidence="1 2">
    <name type="scientific">Candidatus Taylorbacteria bacterium CG10_big_fil_rev_8_21_14_0_10_41_48</name>
    <dbReference type="NCBI Taxonomy" id="1975024"/>
    <lineage>
        <taxon>Bacteria</taxon>
        <taxon>Candidatus Tayloriibacteriota</taxon>
    </lineage>
</organism>
<sequence length="98" mass="11314">MTEVKALIMGHDVDTVVIGESQDYKMKDNPIMKKIRLFVDELKRDMDIEVIFEPEILSSHQATHFQGKHAMIDASAASIILQSFIDRQKKDEPYESNY</sequence>
<dbReference type="InterPro" id="IPR037027">
    <property type="entry name" value="YqgF/RNaseH-like_dom_sf"/>
</dbReference>
<dbReference type="EMBL" id="PFEQ01000001">
    <property type="protein sequence ID" value="PJE74562.1"/>
    <property type="molecule type" value="Genomic_DNA"/>
</dbReference>
<dbReference type="Gene3D" id="3.30.420.140">
    <property type="entry name" value="YqgF/RNase H-like domain"/>
    <property type="match status" value="1"/>
</dbReference>
<dbReference type="InterPro" id="IPR012337">
    <property type="entry name" value="RNaseH-like_sf"/>
</dbReference>
<reference evidence="2" key="1">
    <citation type="submission" date="2017-09" db="EMBL/GenBank/DDBJ databases">
        <title>Depth-based differentiation of microbial function through sediment-hosted aquifers and enrichment of novel symbionts in the deep terrestrial subsurface.</title>
        <authorList>
            <person name="Probst A.J."/>
            <person name="Ladd B."/>
            <person name="Jarett J.K."/>
            <person name="Geller-Mcgrath D.E."/>
            <person name="Sieber C.M.K."/>
            <person name="Emerson J.B."/>
            <person name="Anantharaman K."/>
            <person name="Thomas B.C."/>
            <person name="Malmstrom R."/>
            <person name="Stieglmeier M."/>
            <person name="Klingl A."/>
            <person name="Woyke T."/>
            <person name="Ryan C.M."/>
            <person name="Banfield J.F."/>
        </authorList>
    </citation>
    <scope>NUCLEOTIDE SEQUENCE [LARGE SCALE GENOMIC DNA]</scope>
</reference>
<evidence type="ECO:0000313" key="1">
    <source>
        <dbReference type="EMBL" id="PJE74562.1"/>
    </source>
</evidence>
<accession>A0A2M8LD64</accession>
<comment type="caution">
    <text evidence="1">The sequence shown here is derived from an EMBL/GenBank/DDBJ whole genome shotgun (WGS) entry which is preliminary data.</text>
</comment>
<proteinExistence type="predicted"/>
<gene>
    <name evidence="1" type="ORF">COV01_00830</name>
</gene>
<protein>
    <recommendedName>
        <fullName evidence="3">Holliday junction resolvase RuvX</fullName>
    </recommendedName>
</protein>
<dbReference type="Pfam" id="PF03652">
    <property type="entry name" value="RuvX"/>
    <property type="match status" value="1"/>
</dbReference>
<evidence type="ECO:0000313" key="2">
    <source>
        <dbReference type="Proteomes" id="UP000228700"/>
    </source>
</evidence>
<dbReference type="GO" id="GO:0006364">
    <property type="term" value="P:rRNA processing"/>
    <property type="evidence" value="ECO:0007669"/>
    <property type="project" value="InterPro"/>
</dbReference>
<name>A0A2M8LD64_9BACT</name>